<dbReference type="EMBL" id="JAGRPV010000001">
    <property type="protein sequence ID" value="MDI4648554.1"/>
    <property type="molecule type" value="Genomic_DNA"/>
</dbReference>
<dbReference type="NCBIfam" id="TIGR00971">
    <property type="entry name" value="3a0106s03"/>
    <property type="match status" value="1"/>
</dbReference>
<evidence type="ECO:0000313" key="8">
    <source>
        <dbReference type="Proteomes" id="UP001161691"/>
    </source>
</evidence>
<evidence type="ECO:0000313" key="7">
    <source>
        <dbReference type="EMBL" id="MDI4648554.1"/>
    </source>
</evidence>
<reference evidence="7" key="1">
    <citation type="submission" date="2023-04" db="EMBL/GenBank/DDBJ databases">
        <title>Comparative genomic analysis of Cohnella hashimotonis sp. nov., isolated from the International Space Station.</title>
        <authorList>
            <person name="Venkateswaran K."/>
            <person name="Simpson A."/>
        </authorList>
    </citation>
    <scope>NUCLEOTIDE SEQUENCE</scope>
    <source>
        <strain evidence="7">F6_2S_P_1</strain>
    </source>
</reference>
<organism evidence="7 8">
    <name type="scientific">Cohnella hashimotonis</name>
    <dbReference type="NCBI Taxonomy" id="2826895"/>
    <lineage>
        <taxon>Bacteria</taxon>
        <taxon>Bacillati</taxon>
        <taxon>Bacillota</taxon>
        <taxon>Bacilli</taxon>
        <taxon>Bacillales</taxon>
        <taxon>Paenibacillaceae</taxon>
        <taxon>Cohnella</taxon>
    </lineage>
</organism>
<evidence type="ECO:0000256" key="1">
    <source>
        <dbReference type="ARBA" id="ARBA00004418"/>
    </source>
</evidence>
<keyword evidence="4 6" id="KW-0732">Signal</keyword>
<protein>
    <submittedName>
        <fullName evidence="7">Sulfate ABC transporter substrate-binding protein</fullName>
    </submittedName>
</protein>
<comment type="subcellular location">
    <subcellularLocation>
        <location evidence="1">Periplasm</location>
    </subcellularLocation>
</comment>
<dbReference type="Pfam" id="PF13531">
    <property type="entry name" value="SBP_bac_11"/>
    <property type="match status" value="1"/>
</dbReference>
<proteinExistence type="inferred from homology"/>
<dbReference type="RefSeq" id="WP_282911258.1">
    <property type="nucleotide sequence ID" value="NZ_JAGRPV010000001.1"/>
</dbReference>
<dbReference type="Gene3D" id="3.40.190.10">
    <property type="entry name" value="Periplasmic binding protein-like II"/>
    <property type="match status" value="2"/>
</dbReference>
<dbReference type="PANTHER" id="PTHR30368:SF2">
    <property type="entry name" value="SULFATE-BINDING PROTEIN"/>
    <property type="match status" value="1"/>
</dbReference>
<name>A0ABT6TP91_9BACL</name>
<evidence type="ECO:0000256" key="4">
    <source>
        <dbReference type="ARBA" id="ARBA00022729"/>
    </source>
</evidence>
<keyword evidence="8" id="KW-1185">Reference proteome</keyword>
<keyword evidence="3" id="KW-0813">Transport</keyword>
<dbReference type="SUPFAM" id="SSF53850">
    <property type="entry name" value="Periplasmic binding protein-like II"/>
    <property type="match status" value="1"/>
</dbReference>
<dbReference type="PROSITE" id="PS51257">
    <property type="entry name" value="PROKAR_LIPOPROTEIN"/>
    <property type="match status" value="1"/>
</dbReference>
<feature type="chain" id="PRO_5046076472" evidence="6">
    <location>
        <begin position="23"/>
        <end position="358"/>
    </location>
</feature>
<gene>
    <name evidence="7" type="ORF">KB449_26610</name>
</gene>
<feature type="signal peptide" evidence="6">
    <location>
        <begin position="1"/>
        <end position="22"/>
    </location>
</feature>
<evidence type="ECO:0000256" key="5">
    <source>
        <dbReference type="ARBA" id="ARBA00022764"/>
    </source>
</evidence>
<keyword evidence="5" id="KW-0574">Periplasm</keyword>
<comment type="caution">
    <text evidence="7">The sequence shown here is derived from an EMBL/GenBank/DDBJ whole genome shotgun (WGS) entry which is preliminary data.</text>
</comment>
<comment type="similarity">
    <text evidence="2">Belongs to the prokaryotic sulfate-binding protein family.</text>
</comment>
<dbReference type="PANTHER" id="PTHR30368">
    <property type="entry name" value="SULFATE-BINDING PROTEIN"/>
    <property type="match status" value="1"/>
</dbReference>
<dbReference type="InterPro" id="IPR005669">
    <property type="entry name" value="Thiosulph/SO4-bd"/>
</dbReference>
<evidence type="ECO:0000256" key="2">
    <source>
        <dbReference type="ARBA" id="ARBA00006099"/>
    </source>
</evidence>
<evidence type="ECO:0000256" key="6">
    <source>
        <dbReference type="SAM" id="SignalP"/>
    </source>
</evidence>
<evidence type="ECO:0000256" key="3">
    <source>
        <dbReference type="ARBA" id="ARBA00022448"/>
    </source>
</evidence>
<dbReference type="Proteomes" id="UP001161691">
    <property type="component" value="Unassembled WGS sequence"/>
</dbReference>
<sequence>MIKRKRRLPVLSAAMLITSAFALSACASGDGKPMDAAADASPTASSDYSKALTLNGVSPDGTESLFAALNDAFSADWKVKTGQDASVKQTTGPSSAEKDAVNGGTLKADFAVLGIGTDIDAIQAAGLVEEGWQQRYDYNSSPFYTTVAFAVRTGNPKGIKTWDDIAAPGLKLVAANPKTYSDARWTYTGAWAYAFDQAGDEEAAKSFVKNVYVNAGALDTDETAAQARFLGGEGDVWLTTEARALALAAGEAKGKIDVVVPPVTLAVEPIVSVVDKNATEAGTREAANGYADFLFTEPAQQIAAEHYYRPRFASIAEQFASQFPETTVLTVDDNLTGWEDLNSAQFASGGLFEQLTGK</sequence>
<accession>A0ABT6TP91</accession>